<gene>
    <name evidence="2" type="ORF">BLA60_14240</name>
</gene>
<feature type="transmembrane region" description="Helical" evidence="1">
    <location>
        <begin position="35"/>
        <end position="56"/>
    </location>
</feature>
<accession>A0A7Z0WMS7</accession>
<proteinExistence type="predicted"/>
<evidence type="ECO:0000313" key="3">
    <source>
        <dbReference type="Proteomes" id="UP000185696"/>
    </source>
</evidence>
<dbReference type="Proteomes" id="UP000185696">
    <property type="component" value="Unassembled WGS sequence"/>
</dbReference>
<dbReference type="OrthoDB" id="3697129at2"/>
<keyword evidence="3" id="KW-1185">Reference proteome</keyword>
<keyword evidence="1" id="KW-0472">Membrane</keyword>
<organism evidence="2 3">
    <name type="scientific">Actinophytocola xinjiangensis</name>
    <dbReference type="NCBI Taxonomy" id="485602"/>
    <lineage>
        <taxon>Bacteria</taxon>
        <taxon>Bacillati</taxon>
        <taxon>Actinomycetota</taxon>
        <taxon>Actinomycetes</taxon>
        <taxon>Pseudonocardiales</taxon>
        <taxon>Pseudonocardiaceae</taxon>
    </lineage>
</organism>
<keyword evidence="1" id="KW-0812">Transmembrane</keyword>
<protein>
    <submittedName>
        <fullName evidence="2">Uncharacterized protein</fullName>
    </submittedName>
</protein>
<reference evidence="2 3" key="1">
    <citation type="submission" date="2016-12" db="EMBL/GenBank/DDBJ databases">
        <title>The draft genome sequence of Actinophytocola xinjiangensis.</title>
        <authorList>
            <person name="Wang W."/>
            <person name="Yuan L."/>
        </authorList>
    </citation>
    <scope>NUCLEOTIDE SEQUENCE [LARGE SCALE GENOMIC DNA]</scope>
    <source>
        <strain evidence="2 3">CGMCC 4.4663</strain>
    </source>
</reference>
<dbReference type="EMBL" id="MSIF01000005">
    <property type="protein sequence ID" value="OLF11143.1"/>
    <property type="molecule type" value="Genomic_DNA"/>
</dbReference>
<comment type="caution">
    <text evidence="2">The sequence shown here is derived from an EMBL/GenBank/DDBJ whole genome shotgun (WGS) entry which is preliminary data.</text>
</comment>
<dbReference type="RefSeq" id="WP_075133304.1">
    <property type="nucleotide sequence ID" value="NZ_MSIF01000005.1"/>
</dbReference>
<evidence type="ECO:0000313" key="2">
    <source>
        <dbReference type="EMBL" id="OLF11143.1"/>
    </source>
</evidence>
<dbReference type="AlphaFoldDB" id="A0A7Z0WMS7"/>
<evidence type="ECO:0000256" key="1">
    <source>
        <dbReference type="SAM" id="Phobius"/>
    </source>
</evidence>
<keyword evidence="1" id="KW-1133">Transmembrane helix</keyword>
<name>A0A7Z0WMS7_9PSEU</name>
<sequence>MNTTLPPARDLPPHRHARIRATLVRAASQPPPRRWLAPALTVTTAVVALGLVMWFVPLGDSDGQVAGSATTTAAAPPTTAEEGLRQIQVPAEDVPGLVQGCVDSAGVEDYAALAGEPAGTFELKLAFADAAGQLAVLYSGEMVITCEFGGEYKPGFAVLGEFRPPISADLNQTAPVTGDPEQGYQLVVGRVDPATTARVTLTVADLTTDATLVGDVYAARVIRPTDWWLAGDNPPPATVDAYDAEGNRVGGVTPHP</sequence>